<evidence type="ECO:0000259" key="12">
    <source>
        <dbReference type="Pfam" id="PF05698"/>
    </source>
</evidence>
<feature type="domain" description="Trigger factor C-terminal" evidence="12">
    <location>
        <begin position="261"/>
        <end position="422"/>
    </location>
</feature>
<keyword evidence="7 9" id="KW-0413">Isomerase</keyword>
<dbReference type="Pfam" id="PF05697">
    <property type="entry name" value="Trigger_N"/>
    <property type="match status" value="1"/>
</dbReference>
<name>A0A2M8F9Q2_9BACT</name>
<evidence type="ECO:0000256" key="1">
    <source>
        <dbReference type="ARBA" id="ARBA00000971"/>
    </source>
</evidence>
<dbReference type="GO" id="GO:0003755">
    <property type="term" value="F:peptidyl-prolyl cis-trans isomerase activity"/>
    <property type="evidence" value="ECO:0007669"/>
    <property type="project" value="UniProtKB-UniRule"/>
</dbReference>
<comment type="domain">
    <text evidence="9">Consists of 3 domains; the N-terminus binds the ribosome, the middle domain has PPIase activity, while the C-terminus has intrinsic chaperone activity on its own.</text>
</comment>
<dbReference type="SUPFAM" id="SSF109998">
    <property type="entry name" value="Triger factor/SurA peptide-binding domain-like"/>
    <property type="match status" value="1"/>
</dbReference>
<dbReference type="GO" id="GO:0015031">
    <property type="term" value="P:protein transport"/>
    <property type="evidence" value="ECO:0007669"/>
    <property type="project" value="UniProtKB-UniRule"/>
</dbReference>
<dbReference type="SUPFAM" id="SSF54534">
    <property type="entry name" value="FKBP-like"/>
    <property type="match status" value="1"/>
</dbReference>
<dbReference type="InterPro" id="IPR037041">
    <property type="entry name" value="Trigger_fac_C_sf"/>
</dbReference>
<feature type="domain" description="Trigger factor ribosome-binding bacterial" evidence="11">
    <location>
        <begin position="1"/>
        <end position="145"/>
    </location>
</feature>
<dbReference type="InterPro" id="IPR008881">
    <property type="entry name" value="Trigger_fac_ribosome-bd_bac"/>
</dbReference>
<accession>A0A2M8F9Q2</accession>
<dbReference type="Gene3D" id="1.10.3120.10">
    <property type="entry name" value="Trigger factor, C-terminal domain"/>
    <property type="match status" value="1"/>
</dbReference>
<sequence>MSYTKKDLKDSQVELTITVAPADYQEALKKAAVRLSERANIKGFRKGKAPYDVLKKEVGEMAIMQEALEDIVKKSFFEAVKAEGLETIGMPKVSVEKVAPENDIVYKAIVALMPSVKLPDIKKIKVTKGDAKIDEKKIDETLEALRGMHATEVLKDGKAEGTDKLVLDMDMIIDNVPVDGGQAKDHQVYLSEDHYIPGFNKEVEGLKKGDKKEFTLDFPKDHYQKHLAGKKVDFKVTVKDVYERQLPELSDDMAKALGQESIAKLKELIHSNMLQEATQKVEQKTEIEILDGIIDKATFAPIPEVLIDAERQKMFYELQCDLEKNNIEISQYLADIKKTEEEIYNDFKVQAEKRAKAALVSRQVAMDQKIVVSDEEIDAEIKVLEEMYKTKKEYLDNLKKPEVRDTIATSMQNRKVMEWLKEQVLGEKKVEKKK</sequence>
<comment type="subcellular location">
    <subcellularLocation>
        <location evidence="9">Cytoplasm</location>
    </subcellularLocation>
    <text evidence="9">About half TF is bound to the ribosome near the polypeptide exit tunnel while the other half is free in the cytoplasm.</text>
</comment>
<dbReference type="GO" id="GO:0051083">
    <property type="term" value="P:'de novo' cotranslational protein folding"/>
    <property type="evidence" value="ECO:0007669"/>
    <property type="project" value="TreeGrafter"/>
</dbReference>
<keyword evidence="9" id="KW-0963">Cytoplasm</keyword>
<dbReference type="InterPro" id="IPR036611">
    <property type="entry name" value="Trigger_fac_ribosome-bd_sf"/>
</dbReference>
<gene>
    <name evidence="9 13" type="primary">tig</name>
    <name evidence="13" type="ORF">CO030_02685</name>
</gene>
<dbReference type="SUPFAM" id="SSF102735">
    <property type="entry name" value="Trigger factor ribosome-binding domain"/>
    <property type="match status" value="1"/>
</dbReference>
<dbReference type="Gene3D" id="3.10.50.40">
    <property type="match status" value="1"/>
</dbReference>
<proteinExistence type="inferred from homology"/>
<evidence type="ECO:0000256" key="4">
    <source>
        <dbReference type="ARBA" id="ARBA00016902"/>
    </source>
</evidence>
<protein>
    <recommendedName>
        <fullName evidence="4 9">Trigger factor</fullName>
        <shortName evidence="9">TF</shortName>
        <ecNumber evidence="3 9">5.2.1.8</ecNumber>
    </recommendedName>
    <alternativeName>
        <fullName evidence="8 9">PPIase</fullName>
    </alternativeName>
</protein>
<dbReference type="GO" id="GO:0051301">
    <property type="term" value="P:cell division"/>
    <property type="evidence" value="ECO:0007669"/>
    <property type="project" value="UniProtKB-KW"/>
</dbReference>
<evidence type="ECO:0000256" key="7">
    <source>
        <dbReference type="ARBA" id="ARBA00023235"/>
    </source>
</evidence>
<comment type="function">
    <text evidence="9">Involved in protein export. Acts as a chaperone by maintaining the newly synthesized protein in an open conformation. Functions as a peptidyl-prolyl cis-trans isomerase.</text>
</comment>
<dbReference type="GO" id="GO:0044183">
    <property type="term" value="F:protein folding chaperone"/>
    <property type="evidence" value="ECO:0007669"/>
    <property type="project" value="TreeGrafter"/>
</dbReference>
<dbReference type="InterPro" id="IPR008880">
    <property type="entry name" value="Trigger_fac_C"/>
</dbReference>
<dbReference type="NCBIfam" id="TIGR00115">
    <property type="entry name" value="tig"/>
    <property type="match status" value="1"/>
</dbReference>
<dbReference type="PANTHER" id="PTHR30560">
    <property type="entry name" value="TRIGGER FACTOR CHAPERONE AND PEPTIDYL-PROLYL CIS/TRANS ISOMERASE"/>
    <property type="match status" value="1"/>
</dbReference>
<evidence type="ECO:0000313" key="13">
    <source>
        <dbReference type="EMBL" id="PJC52465.1"/>
    </source>
</evidence>
<reference evidence="14" key="1">
    <citation type="submission" date="2017-09" db="EMBL/GenBank/DDBJ databases">
        <title>Depth-based differentiation of microbial function through sediment-hosted aquifers and enrichment of novel symbionts in the deep terrestrial subsurface.</title>
        <authorList>
            <person name="Probst A.J."/>
            <person name="Ladd B."/>
            <person name="Jarett J.K."/>
            <person name="Geller-Mcgrath D.E."/>
            <person name="Sieber C.M.K."/>
            <person name="Emerson J.B."/>
            <person name="Anantharaman K."/>
            <person name="Thomas B.C."/>
            <person name="Malmstrom R."/>
            <person name="Stieglmeier M."/>
            <person name="Klingl A."/>
            <person name="Woyke T."/>
            <person name="Ryan C.M."/>
            <person name="Banfield J.F."/>
        </authorList>
    </citation>
    <scope>NUCLEOTIDE SEQUENCE [LARGE SCALE GENOMIC DNA]</scope>
</reference>
<evidence type="ECO:0000256" key="5">
    <source>
        <dbReference type="ARBA" id="ARBA00023110"/>
    </source>
</evidence>
<dbReference type="GO" id="GO:0043022">
    <property type="term" value="F:ribosome binding"/>
    <property type="evidence" value="ECO:0007669"/>
    <property type="project" value="TreeGrafter"/>
</dbReference>
<dbReference type="Gene3D" id="3.30.70.1050">
    <property type="entry name" value="Trigger factor ribosome-binding domain"/>
    <property type="match status" value="1"/>
</dbReference>
<dbReference type="InterPro" id="IPR046357">
    <property type="entry name" value="PPIase_dom_sf"/>
</dbReference>
<dbReference type="Proteomes" id="UP000231456">
    <property type="component" value="Unassembled WGS sequence"/>
</dbReference>
<dbReference type="AlphaFoldDB" id="A0A2M8F9Q2"/>
<evidence type="ECO:0000256" key="8">
    <source>
        <dbReference type="ARBA" id="ARBA00029986"/>
    </source>
</evidence>
<evidence type="ECO:0000313" key="14">
    <source>
        <dbReference type="Proteomes" id="UP000231456"/>
    </source>
</evidence>
<organism evidence="13 14">
    <name type="scientific">Candidatus Magasanikbacteria bacterium CG_4_9_14_0_2_um_filter_42_11</name>
    <dbReference type="NCBI Taxonomy" id="1974643"/>
    <lineage>
        <taxon>Bacteria</taxon>
        <taxon>Candidatus Magasanikiibacteriota</taxon>
    </lineage>
</organism>
<comment type="caution">
    <text evidence="13">The sequence shown here is derived from an EMBL/GenBank/DDBJ whole genome shotgun (WGS) entry which is preliminary data.</text>
</comment>
<evidence type="ECO:0000256" key="9">
    <source>
        <dbReference type="HAMAP-Rule" id="MF_00303"/>
    </source>
</evidence>
<dbReference type="InterPro" id="IPR001179">
    <property type="entry name" value="PPIase_FKBP_dom"/>
</dbReference>
<evidence type="ECO:0000256" key="3">
    <source>
        <dbReference type="ARBA" id="ARBA00013194"/>
    </source>
</evidence>
<keyword evidence="5 9" id="KW-0697">Rotamase</keyword>
<comment type="catalytic activity">
    <reaction evidence="1 9">
        <text>[protein]-peptidylproline (omega=180) = [protein]-peptidylproline (omega=0)</text>
        <dbReference type="Rhea" id="RHEA:16237"/>
        <dbReference type="Rhea" id="RHEA-COMP:10747"/>
        <dbReference type="Rhea" id="RHEA-COMP:10748"/>
        <dbReference type="ChEBI" id="CHEBI:83833"/>
        <dbReference type="ChEBI" id="CHEBI:83834"/>
        <dbReference type="EC" id="5.2.1.8"/>
    </reaction>
</comment>
<dbReference type="InterPro" id="IPR005215">
    <property type="entry name" value="Trig_fac"/>
</dbReference>
<evidence type="ECO:0000256" key="2">
    <source>
        <dbReference type="ARBA" id="ARBA00005464"/>
    </source>
</evidence>
<dbReference type="EC" id="5.2.1.8" evidence="3 9"/>
<comment type="similarity">
    <text evidence="2 9">Belongs to the FKBP-type PPIase family. Tig subfamily.</text>
</comment>
<dbReference type="GO" id="GO:0005737">
    <property type="term" value="C:cytoplasm"/>
    <property type="evidence" value="ECO:0007669"/>
    <property type="project" value="UniProtKB-SubCell"/>
</dbReference>
<keyword evidence="9" id="KW-0131">Cell cycle</keyword>
<evidence type="ECO:0000256" key="6">
    <source>
        <dbReference type="ARBA" id="ARBA00023186"/>
    </source>
</evidence>
<dbReference type="Pfam" id="PF05698">
    <property type="entry name" value="Trigger_C"/>
    <property type="match status" value="1"/>
</dbReference>
<feature type="domain" description="PPIase FKBP-type" evidence="10">
    <location>
        <begin position="158"/>
        <end position="238"/>
    </location>
</feature>
<dbReference type="PANTHER" id="PTHR30560:SF3">
    <property type="entry name" value="TRIGGER FACTOR-LIKE PROTEIN TIG, CHLOROPLASTIC"/>
    <property type="match status" value="1"/>
</dbReference>
<dbReference type="InterPro" id="IPR027304">
    <property type="entry name" value="Trigger_fact/SurA_dom_sf"/>
</dbReference>
<dbReference type="GO" id="GO:0043335">
    <property type="term" value="P:protein unfolding"/>
    <property type="evidence" value="ECO:0007669"/>
    <property type="project" value="TreeGrafter"/>
</dbReference>
<dbReference type="PIRSF" id="PIRSF003095">
    <property type="entry name" value="Trigger_factor"/>
    <property type="match status" value="1"/>
</dbReference>
<keyword evidence="9" id="KW-0132">Cell division</keyword>
<dbReference type="Pfam" id="PF00254">
    <property type="entry name" value="FKBP_C"/>
    <property type="match status" value="1"/>
</dbReference>
<evidence type="ECO:0000259" key="11">
    <source>
        <dbReference type="Pfam" id="PF05697"/>
    </source>
</evidence>
<dbReference type="EMBL" id="PFRH01000090">
    <property type="protein sequence ID" value="PJC52465.1"/>
    <property type="molecule type" value="Genomic_DNA"/>
</dbReference>
<evidence type="ECO:0000259" key="10">
    <source>
        <dbReference type="Pfam" id="PF00254"/>
    </source>
</evidence>
<dbReference type="HAMAP" id="MF_00303">
    <property type="entry name" value="Trigger_factor_Tig"/>
    <property type="match status" value="1"/>
</dbReference>
<keyword evidence="6 9" id="KW-0143">Chaperone</keyword>